<dbReference type="PROSITE" id="PS50893">
    <property type="entry name" value="ABC_TRANSPORTER_2"/>
    <property type="match status" value="1"/>
</dbReference>
<dbReference type="InterPro" id="IPR003593">
    <property type="entry name" value="AAA+_ATPase"/>
</dbReference>
<keyword evidence="6" id="KW-0046">Antibiotic resistance</keyword>
<evidence type="ECO:0000256" key="5">
    <source>
        <dbReference type="ARBA" id="ARBA00022840"/>
    </source>
</evidence>
<evidence type="ECO:0000313" key="8">
    <source>
        <dbReference type="EMBL" id="PKV92688.1"/>
    </source>
</evidence>
<comment type="subcellular location">
    <subcellularLocation>
        <location evidence="1">Cell membrane</location>
        <topology evidence="1">Peripheral membrane protein</topology>
    </subcellularLocation>
</comment>
<dbReference type="GO" id="GO:0046677">
    <property type="term" value="P:response to antibiotic"/>
    <property type="evidence" value="ECO:0007669"/>
    <property type="project" value="UniProtKB-KW"/>
</dbReference>
<dbReference type="GO" id="GO:0016887">
    <property type="term" value="F:ATP hydrolysis activity"/>
    <property type="evidence" value="ECO:0007669"/>
    <property type="project" value="InterPro"/>
</dbReference>
<keyword evidence="5 8" id="KW-0067">ATP-binding</keyword>
<keyword evidence="3" id="KW-0813">Transport</keyword>
<proteinExistence type="inferred from homology"/>
<dbReference type="Proteomes" id="UP000233750">
    <property type="component" value="Unassembled WGS sequence"/>
</dbReference>
<protein>
    <submittedName>
        <fullName evidence="8">ABC-2 type transport system ATP-binding protein</fullName>
    </submittedName>
</protein>
<evidence type="ECO:0000256" key="6">
    <source>
        <dbReference type="ARBA" id="ARBA00023251"/>
    </source>
</evidence>
<dbReference type="PANTHER" id="PTHR42711">
    <property type="entry name" value="ABC TRANSPORTER ATP-BINDING PROTEIN"/>
    <property type="match status" value="1"/>
</dbReference>
<dbReference type="Gene3D" id="3.40.50.300">
    <property type="entry name" value="P-loop containing nucleotide triphosphate hydrolases"/>
    <property type="match status" value="1"/>
</dbReference>
<dbReference type="SUPFAM" id="SSF52540">
    <property type="entry name" value="P-loop containing nucleoside triphosphate hydrolases"/>
    <property type="match status" value="1"/>
</dbReference>
<feature type="domain" description="ABC transporter" evidence="7">
    <location>
        <begin position="7"/>
        <end position="232"/>
    </location>
</feature>
<name>A0A2N3WFP2_9PSEU</name>
<dbReference type="OrthoDB" id="9804819at2"/>
<keyword evidence="4" id="KW-0547">Nucleotide-binding</keyword>
<dbReference type="CDD" id="cd03230">
    <property type="entry name" value="ABC_DR_subfamily_A"/>
    <property type="match status" value="1"/>
</dbReference>
<dbReference type="InterPro" id="IPR027417">
    <property type="entry name" value="P-loop_NTPase"/>
</dbReference>
<evidence type="ECO:0000256" key="2">
    <source>
        <dbReference type="ARBA" id="ARBA00005417"/>
    </source>
</evidence>
<accession>A0A2N3WFP2</accession>
<comment type="similarity">
    <text evidence="2">Belongs to the ABC transporter superfamily.</text>
</comment>
<dbReference type="EMBL" id="PJMY01000003">
    <property type="protein sequence ID" value="PKV92688.1"/>
    <property type="molecule type" value="Genomic_DNA"/>
</dbReference>
<dbReference type="SMART" id="SM00382">
    <property type="entry name" value="AAA"/>
    <property type="match status" value="1"/>
</dbReference>
<evidence type="ECO:0000256" key="4">
    <source>
        <dbReference type="ARBA" id="ARBA00022741"/>
    </source>
</evidence>
<reference evidence="8 9" key="1">
    <citation type="submission" date="2017-12" db="EMBL/GenBank/DDBJ databases">
        <title>Sequencing the genomes of 1000 Actinobacteria strains.</title>
        <authorList>
            <person name="Klenk H.-P."/>
        </authorList>
    </citation>
    <scope>NUCLEOTIDE SEQUENCE [LARGE SCALE GENOMIC DNA]</scope>
    <source>
        <strain evidence="8 9">DSM 45165</strain>
    </source>
</reference>
<evidence type="ECO:0000259" key="7">
    <source>
        <dbReference type="PROSITE" id="PS50893"/>
    </source>
</evidence>
<dbReference type="GO" id="GO:0005886">
    <property type="term" value="C:plasma membrane"/>
    <property type="evidence" value="ECO:0007669"/>
    <property type="project" value="UniProtKB-SubCell"/>
</dbReference>
<evidence type="ECO:0000256" key="3">
    <source>
        <dbReference type="ARBA" id="ARBA00022448"/>
    </source>
</evidence>
<sequence length="305" mass="33342">MGRETVVEVDGLRIDYGSFVAVHGLSFTVRAGEVFGLLGTNGAGKTSTMDVLEGYRRPSAGSVRVFGVDPAQQREKIAPRVGIMLQEAGFFDDLTVVESIRAWRRFTADAMPIDEVIDLVDLGKVGNTRVGKLSGGERRRLDLALAVLGRPELLFLDEPTTGLDPQARRRTWRVLENMVAGGMAILLTTHYMEEAQYLADRVAIMDRGRIVRHGSVGEVIGADHGSTVTFVSEAPVPVEVAGVSEDGRHYALSSTDPQADLHRLLDWAHRAGARISELEVRRNSLEDVFLRVADEADLAVTAKEH</sequence>
<dbReference type="Pfam" id="PF00005">
    <property type="entry name" value="ABC_tran"/>
    <property type="match status" value="1"/>
</dbReference>
<dbReference type="GO" id="GO:0005524">
    <property type="term" value="F:ATP binding"/>
    <property type="evidence" value="ECO:0007669"/>
    <property type="project" value="UniProtKB-KW"/>
</dbReference>
<dbReference type="PANTHER" id="PTHR42711:SF5">
    <property type="entry name" value="ABC TRANSPORTER ATP-BINDING PROTEIN NATA"/>
    <property type="match status" value="1"/>
</dbReference>
<dbReference type="RefSeq" id="WP_101436456.1">
    <property type="nucleotide sequence ID" value="NZ_PJMY01000003.1"/>
</dbReference>
<dbReference type="InterPro" id="IPR050763">
    <property type="entry name" value="ABC_transporter_ATP-binding"/>
</dbReference>
<dbReference type="InterPro" id="IPR017871">
    <property type="entry name" value="ABC_transporter-like_CS"/>
</dbReference>
<keyword evidence="9" id="KW-1185">Reference proteome</keyword>
<evidence type="ECO:0000313" key="9">
    <source>
        <dbReference type="Proteomes" id="UP000233750"/>
    </source>
</evidence>
<evidence type="ECO:0000256" key="1">
    <source>
        <dbReference type="ARBA" id="ARBA00004202"/>
    </source>
</evidence>
<organism evidence="8 9">
    <name type="scientific">Amycolatopsis echigonensis</name>
    <dbReference type="NCBI Taxonomy" id="2576905"/>
    <lineage>
        <taxon>Bacteria</taxon>
        <taxon>Bacillati</taxon>
        <taxon>Actinomycetota</taxon>
        <taxon>Actinomycetes</taxon>
        <taxon>Pseudonocardiales</taxon>
        <taxon>Pseudonocardiaceae</taxon>
        <taxon>Amycolatopsis</taxon>
    </lineage>
</organism>
<dbReference type="InterPro" id="IPR003439">
    <property type="entry name" value="ABC_transporter-like_ATP-bd"/>
</dbReference>
<dbReference type="PROSITE" id="PS00211">
    <property type="entry name" value="ABC_TRANSPORTER_1"/>
    <property type="match status" value="1"/>
</dbReference>
<comment type="caution">
    <text evidence="8">The sequence shown here is derived from an EMBL/GenBank/DDBJ whole genome shotgun (WGS) entry which is preliminary data.</text>
</comment>
<dbReference type="AlphaFoldDB" id="A0A2N3WFP2"/>
<gene>
    <name evidence="8" type="ORF">ATK30_3511</name>
</gene>